<dbReference type="RefSeq" id="WP_337694802.1">
    <property type="nucleotide sequence ID" value="NZ_JBBEGN010000004.1"/>
</dbReference>
<evidence type="ECO:0000256" key="5">
    <source>
        <dbReference type="ARBA" id="ARBA00023121"/>
    </source>
</evidence>
<proteinExistence type="predicted"/>
<dbReference type="SUPFAM" id="SSF53901">
    <property type="entry name" value="Thiolase-like"/>
    <property type="match status" value="2"/>
</dbReference>
<evidence type="ECO:0000256" key="4">
    <source>
        <dbReference type="ARBA" id="ARBA00023055"/>
    </source>
</evidence>
<organism evidence="8 9">
    <name type="scientific">Actinomycetospora aurantiaca</name>
    <dbReference type="NCBI Taxonomy" id="3129233"/>
    <lineage>
        <taxon>Bacteria</taxon>
        <taxon>Bacillati</taxon>
        <taxon>Actinomycetota</taxon>
        <taxon>Actinomycetes</taxon>
        <taxon>Pseudonocardiales</taxon>
        <taxon>Pseudonocardiaceae</taxon>
        <taxon>Actinomycetospora</taxon>
    </lineage>
</organism>
<feature type="domain" description="Rhodanese" evidence="7">
    <location>
        <begin position="82"/>
        <end position="111"/>
    </location>
</feature>
<dbReference type="InterPro" id="IPR055140">
    <property type="entry name" value="Thiolase_C_2"/>
</dbReference>
<evidence type="ECO:0000256" key="1">
    <source>
        <dbReference type="ARBA" id="ARBA00012352"/>
    </source>
</evidence>
<dbReference type="Gene3D" id="3.40.47.10">
    <property type="match status" value="1"/>
</dbReference>
<gene>
    <name evidence="8" type="ORF">WCD74_10465</name>
</gene>
<dbReference type="InterPro" id="IPR001763">
    <property type="entry name" value="Rhodanese-like_dom"/>
</dbReference>
<dbReference type="CDD" id="cd00829">
    <property type="entry name" value="SCP-x_thiolase"/>
    <property type="match status" value="1"/>
</dbReference>
<dbReference type="Proteomes" id="UP001385809">
    <property type="component" value="Unassembled WGS sequence"/>
</dbReference>
<name>A0ABU8MLK9_9PSEU</name>
<keyword evidence="9" id="KW-1185">Reference proteome</keyword>
<evidence type="ECO:0000256" key="6">
    <source>
        <dbReference type="ARBA" id="ARBA00032316"/>
    </source>
</evidence>
<keyword evidence="5" id="KW-0446">Lipid-binding</keyword>
<dbReference type="InterPro" id="IPR002155">
    <property type="entry name" value="Thiolase"/>
</dbReference>
<dbReference type="PIRSF" id="PIRSF000429">
    <property type="entry name" value="Ac-CoA_Ac_transf"/>
    <property type="match status" value="1"/>
</dbReference>
<evidence type="ECO:0000256" key="3">
    <source>
        <dbReference type="ARBA" id="ARBA00022679"/>
    </source>
</evidence>
<sequence length="384" mass="39173">MTLAPAHVAGVGMIRFGKYPADVTLEDMAARAARTALEDAGAGLDAVDGLYVGHVFGGPVAGQRIAAQLGLDGRPVSNHENYCASGATAVREAWVALAAGLHDVALVIGVEKMTDRVAGGVRPDPGDLDAAVGYVMAAGHAMSARRYMADHGATRDQIAAVAVKNHAHSVHNPYAQYQKPIDLQQVLDARPIAEPLGLLDCSPISDGAAAVLLCSPAGLRRLGITASTPRVLGVGLVSGSVQAGLGDPNAEDVSRRAGEQAWELSGVGPDDVDLVEMHDCFTIAEIVRMEGLGLVPRGDGAAWTAAGHTALGGRLPVNPSGGLLSRGHPVGATGAAQVCELTWQLRGDAGGRQVEGARTGLAYCKGGTVNGTDGGSVTTVVMSR</sequence>
<comment type="caution">
    <text evidence="8">The sequence shown here is derived from an EMBL/GenBank/DDBJ whole genome shotgun (WGS) entry which is preliminary data.</text>
</comment>
<keyword evidence="2" id="KW-0813">Transport</keyword>
<dbReference type="PANTHER" id="PTHR42870:SF1">
    <property type="entry name" value="NON-SPECIFIC LIPID-TRANSFER PROTEIN-LIKE 2"/>
    <property type="match status" value="1"/>
</dbReference>
<evidence type="ECO:0000313" key="8">
    <source>
        <dbReference type="EMBL" id="MEJ2868190.1"/>
    </source>
</evidence>
<reference evidence="8 9" key="1">
    <citation type="submission" date="2024-03" db="EMBL/GenBank/DDBJ databases">
        <title>Actinomycetospora sp. OC33-EN08, a novel actinomycete isolated from wild orchid (Aerides multiflora).</title>
        <authorList>
            <person name="Suriyachadkun C."/>
        </authorList>
    </citation>
    <scope>NUCLEOTIDE SEQUENCE [LARGE SCALE GENOMIC DNA]</scope>
    <source>
        <strain evidence="8 9">OC33-EN08</strain>
    </source>
</reference>
<dbReference type="Pfam" id="PF22691">
    <property type="entry name" value="Thiolase_C_1"/>
    <property type="match status" value="1"/>
</dbReference>
<dbReference type="PROSITE" id="PS00737">
    <property type="entry name" value="THIOLASE_2"/>
    <property type="match status" value="1"/>
</dbReference>
<dbReference type="PROSITE" id="PS50206">
    <property type="entry name" value="RHODANESE_3"/>
    <property type="match status" value="1"/>
</dbReference>
<dbReference type="EC" id="2.3.1.176" evidence="1"/>
<evidence type="ECO:0000259" key="7">
    <source>
        <dbReference type="PROSITE" id="PS50206"/>
    </source>
</evidence>
<dbReference type="EMBL" id="JBBEGN010000004">
    <property type="protein sequence ID" value="MEJ2868190.1"/>
    <property type="molecule type" value="Genomic_DNA"/>
</dbReference>
<dbReference type="PANTHER" id="PTHR42870">
    <property type="entry name" value="ACETYL-COA C-ACETYLTRANSFERASE"/>
    <property type="match status" value="1"/>
</dbReference>
<keyword evidence="4" id="KW-0445">Lipid transport</keyword>
<accession>A0ABU8MLK9</accession>
<dbReference type="InterPro" id="IPR020613">
    <property type="entry name" value="Thiolase_CS"/>
</dbReference>
<evidence type="ECO:0000313" key="9">
    <source>
        <dbReference type="Proteomes" id="UP001385809"/>
    </source>
</evidence>
<keyword evidence="3" id="KW-0808">Transferase</keyword>
<dbReference type="Pfam" id="PF00108">
    <property type="entry name" value="Thiolase_N"/>
    <property type="match status" value="1"/>
</dbReference>
<dbReference type="InterPro" id="IPR016039">
    <property type="entry name" value="Thiolase-like"/>
</dbReference>
<evidence type="ECO:0000256" key="2">
    <source>
        <dbReference type="ARBA" id="ARBA00022448"/>
    </source>
</evidence>
<dbReference type="InterPro" id="IPR020616">
    <property type="entry name" value="Thiolase_N"/>
</dbReference>
<protein>
    <recommendedName>
        <fullName evidence="1">propanoyl-CoA C-acyltransferase</fullName>
        <ecNumber evidence="1">2.3.1.176</ecNumber>
    </recommendedName>
    <alternativeName>
        <fullName evidence="6">Propanoyl-CoA C-acyltransferase</fullName>
    </alternativeName>
</protein>